<proteinExistence type="predicted"/>
<evidence type="ECO:0000313" key="3">
    <source>
        <dbReference type="Proteomes" id="UP000177763"/>
    </source>
</evidence>
<name>A0A1F4VG25_UNCKA</name>
<dbReference type="EMBL" id="MEVN01000045">
    <property type="protein sequence ID" value="OGC56191.1"/>
    <property type="molecule type" value="Genomic_DNA"/>
</dbReference>
<organism evidence="2 3">
    <name type="scientific">candidate division WWE3 bacterium RIFCSPLOWO2_12_FULL_36_10</name>
    <dbReference type="NCBI Taxonomy" id="1802630"/>
    <lineage>
        <taxon>Bacteria</taxon>
        <taxon>Katanobacteria</taxon>
    </lineage>
</organism>
<accession>A0A1F4VG25</accession>
<dbReference type="AlphaFoldDB" id="A0A1F4VG25"/>
<sequence>MAVIPNKETSGPKLASEVSPGIEDGPLIPEKTSGVSVRIETIKTIGVTPYLYQIGNSDISRGKT</sequence>
<comment type="caution">
    <text evidence="2">The sequence shown here is derived from an EMBL/GenBank/DDBJ whole genome shotgun (WGS) entry which is preliminary data.</text>
</comment>
<evidence type="ECO:0000256" key="1">
    <source>
        <dbReference type="SAM" id="MobiDB-lite"/>
    </source>
</evidence>
<evidence type="ECO:0000313" key="2">
    <source>
        <dbReference type="EMBL" id="OGC56191.1"/>
    </source>
</evidence>
<protein>
    <submittedName>
        <fullName evidence="2">Uncharacterized protein</fullName>
    </submittedName>
</protein>
<dbReference type="Proteomes" id="UP000177763">
    <property type="component" value="Unassembled WGS sequence"/>
</dbReference>
<feature type="region of interest" description="Disordered" evidence="1">
    <location>
        <begin position="1"/>
        <end position="29"/>
    </location>
</feature>
<gene>
    <name evidence="2" type="ORF">A3H26_03185</name>
</gene>
<reference evidence="2 3" key="1">
    <citation type="journal article" date="2016" name="Nat. Commun.">
        <title>Thousands of microbial genomes shed light on interconnected biogeochemical processes in an aquifer system.</title>
        <authorList>
            <person name="Anantharaman K."/>
            <person name="Brown C.T."/>
            <person name="Hug L.A."/>
            <person name="Sharon I."/>
            <person name="Castelle C.J."/>
            <person name="Probst A.J."/>
            <person name="Thomas B.C."/>
            <person name="Singh A."/>
            <person name="Wilkins M.J."/>
            <person name="Karaoz U."/>
            <person name="Brodie E.L."/>
            <person name="Williams K.H."/>
            <person name="Hubbard S.S."/>
            <person name="Banfield J.F."/>
        </authorList>
    </citation>
    <scope>NUCLEOTIDE SEQUENCE [LARGE SCALE GENOMIC DNA]</scope>
</reference>